<comment type="caution">
    <text evidence="13">The sequence shown here is derived from an EMBL/GenBank/DDBJ whole genome shotgun (WGS) entry which is preliminary data.</text>
</comment>
<dbReference type="EMBL" id="JBHLUH010000061">
    <property type="protein sequence ID" value="MFC0531702.1"/>
    <property type="molecule type" value="Genomic_DNA"/>
</dbReference>
<evidence type="ECO:0000256" key="6">
    <source>
        <dbReference type="ARBA" id="ARBA00022989"/>
    </source>
</evidence>
<comment type="subcellular location">
    <subcellularLocation>
        <location evidence="1 10">Cell membrane</location>
        <topology evidence="1 10">Multi-pass membrane protein</topology>
    </subcellularLocation>
</comment>
<evidence type="ECO:0000256" key="3">
    <source>
        <dbReference type="ARBA" id="ARBA00012949"/>
    </source>
</evidence>
<evidence type="ECO:0000256" key="11">
    <source>
        <dbReference type="SAM" id="Phobius"/>
    </source>
</evidence>
<dbReference type="InterPro" id="IPR013833">
    <property type="entry name" value="Cyt_c_oxidase_su3_a-hlx"/>
</dbReference>
<dbReference type="CDD" id="cd00386">
    <property type="entry name" value="Heme_Cu_Oxidase_III_like"/>
    <property type="match status" value="1"/>
</dbReference>
<keyword evidence="4" id="KW-1003">Cell membrane</keyword>
<dbReference type="InterPro" id="IPR000298">
    <property type="entry name" value="Cyt_c_oxidase-like_su3"/>
</dbReference>
<accession>A0ABV6MAF1</accession>
<evidence type="ECO:0000256" key="4">
    <source>
        <dbReference type="ARBA" id="ARBA00022475"/>
    </source>
</evidence>
<keyword evidence="5 10" id="KW-0812">Transmembrane</keyword>
<feature type="transmembrane region" description="Helical" evidence="11">
    <location>
        <begin position="102"/>
        <end position="121"/>
    </location>
</feature>
<evidence type="ECO:0000256" key="8">
    <source>
        <dbReference type="ARBA" id="ARBA00031400"/>
    </source>
</evidence>
<evidence type="ECO:0000313" key="14">
    <source>
        <dbReference type="Proteomes" id="UP001589867"/>
    </source>
</evidence>
<sequence>MTADTTATGALTARALATEMPAGRTTGWWGMVLFVTTEAALFAVLLGTYFYLRFQYGPQWPPAGIGAPELVRPLIMTAVLLPSSLPVVWAERGIRRGQVWRLRAGLTATLLLGIIFLTMQATEYAMKLKEFTFTTNAYGSLFYTITGFHGLHVSVGLLMISWLLAAAVRGSFGSRRHERVRITAIYWHFVDAVWAAILFTIYLSPRL</sequence>
<name>A0ABV6MAF1_9ACTN</name>
<dbReference type="InterPro" id="IPR035973">
    <property type="entry name" value="Cyt_c_oxidase_su3-like_sf"/>
</dbReference>
<dbReference type="PROSITE" id="PS50253">
    <property type="entry name" value="COX3"/>
    <property type="match status" value="1"/>
</dbReference>
<dbReference type="PANTHER" id="PTHR11403">
    <property type="entry name" value="CYTOCHROME C OXIDASE SUBUNIT III"/>
    <property type="match status" value="1"/>
</dbReference>
<gene>
    <name evidence="13" type="ORF">ACFFIA_29055</name>
</gene>
<evidence type="ECO:0000256" key="1">
    <source>
        <dbReference type="ARBA" id="ARBA00004651"/>
    </source>
</evidence>
<protein>
    <recommendedName>
        <fullName evidence="3">cytochrome-c oxidase</fullName>
        <ecNumber evidence="3">7.1.1.9</ecNumber>
    </recommendedName>
    <alternativeName>
        <fullName evidence="8">Cytochrome aa3 subunit 3</fullName>
    </alternativeName>
    <alternativeName>
        <fullName evidence="9">Cytochrome c oxidase polypeptide III</fullName>
    </alternativeName>
</protein>
<dbReference type="EC" id="7.1.1.9" evidence="3"/>
<evidence type="ECO:0000256" key="9">
    <source>
        <dbReference type="ARBA" id="ARBA00031625"/>
    </source>
</evidence>
<dbReference type="Pfam" id="PF00510">
    <property type="entry name" value="COX3"/>
    <property type="match status" value="1"/>
</dbReference>
<comment type="similarity">
    <text evidence="2 10">Belongs to the cytochrome c oxidase subunit 3 family.</text>
</comment>
<feature type="domain" description="Heme-copper oxidase subunit III family profile" evidence="12">
    <location>
        <begin position="29"/>
        <end position="206"/>
    </location>
</feature>
<dbReference type="Gene3D" id="1.20.120.80">
    <property type="entry name" value="Cytochrome c oxidase, subunit III, four-helix bundle"/>
    <property type="match status" value="1"/>
</dbReference>
<dbReference type="RefSeq" id="WP_377256591.1">
    <property type="nucleotide sequence ID" value="NZ_JBHLUH010000061.1"/>
</dbReference>
<evidence type="ECO:0000256" key="2">
    <source>
        <dbReference type="ARBA" id="ARBA00010581"/>
    </source>
</evidence>
<keyword evidence="7 11" id="KW-0472">Membrane</keyword>
<feature type="transmembrane region" description="Helical" evidence="11">
    <location>
        <begin position="185"/>
        <end position="204"/>
    </location>
</feature>
<keyword evidence="6 11" id="KW-1133">Transmembrane helix</keyword>
<evidence type="ECO:0000256" key="10">
    <source>
        <dbReference type="RuleBase" id="RU003376"/>
    </source>
</evidence>
<dbReference type="SUPFAM" id="SSF81452">
    <property type="entry name" value="Cytochrome c oxidase subunit III-like"/>
    <property type="match status" value="1"/>
</dbReference>
<feature type="transmembrane region" description="Helical" evidence="11">
    <location>
        <begin position="28"/>
        <end position="50"/>
    </location>
</feature>
<feature type="transmembrane region" description="Helical" evidence="11">
    <location>
        <begin position="141"/>
        <end position="164"/>
    </location>
</feature>
<organism evidence="13 14">
    <name type="scientific">Phytohabitans kaempferiae</name>
    <dbReference type="NCBI Taxonomy" id="1620943"/>
    <lineage>
        <taxon>Bacteria</taxon>
        <taxon>Bacillati</taxon>
        <taxon>Actinomycetota</taxon>
        <taxon>Actinomycetes</taxon>
        <taxon>Micromonosporales</taxon>
        <taxon>Micromonosporaceae</taxon>
    </lineage>
</organism>
<evidence type="ECO:0000259" key="12">
    <source>
        <dbReference type="PROSITE" id="PS50253"/>
    </source>
</evidence>
<reference evidence="13 14" key="1">
    <citation type="submission" date="2024-09" db="EMBL/GenBank/DDBJ databases">
        <authorList>
            <person name="Sun Q."/>
            <person name="Mori K."/>
        </authorList>
    </citation>
    <scope>NUCLEOTIDE SEQUENCE [LARGE SCALE GENOMIC DNA]</scope>
    <source>
        <strain evidence="13 14">TBRC 3947</strain>
    </source>
</reference>
<dbReference type="InterPro" id="IPR024791">
    <property type="entry name" value="Cyt_c/ubiquinol_Oxase_su3"/>
</dbReference>
<dbReference type="PANTHER" id="PTHR11403:SF2">
    <property type="entry name" value="CYTOCHROME BO(3) UBIQUINOL OXIDASE SUBUNIT 3"/>
    <property type="match status" value="1"/>
</dbReference>
<dbReference type="Proteomes" id="UP001589867">
    <property type="component" value="Unassembled WGS sequence"/>
</dbReference>
<feature type="transmembrane region" description="Helical" evidence="11">
    <location>
        <begin position="70"/>
        <end position="90"/>
    </location>
</feature>
<evidence type="ECO:0000256" key="7">
    <source>
        <dbReference type="ARBA" id="ARBA00023136"/>
    </source>
</evidence>
<evidence type="ECO:0000256" key="5">
    <source>
        <dbReference type="ARBA" id="ARBA00022692"/>
    </source>
</evidence>
<evidence type="ECO:0000313" key="13">
    <source>
        <dbReference type="EMBL" id="MFC0531702.1"/>
    </source>
</evidence>
<keyword evidence="14" id="KW-1185">Reference proteome</keyword>
<proteinExistence type="inferred from homology"/>